<comment type="caution">
    <text evidence="2">The sequence shown here is derived from an EMBL/GenBank/DDBJ whole genome shotgun (WGS) entry which is preliminary data.</text>
</comment>
<evidence type="ECO:0000313" key="2">
    <source>
        <dbReference type="EMBL" id="KEO51244.1"/>
    </source>
</evidence>
<proteinExistence type="predicted"/>
<evidence type="ECO:0008006" key="4">
    <source>
        <dbReference type="Google" id="ProtNLM"/>
    </source>
</evidence>
<sequence>MIDPLTRRRLGYRTLFIGIGFALIFVRLLPLSHTPGALPGPDLMLALTLAWVLRRPEYVPALLIVIVFLLEDILFWRPIGLWTLIVLGATEFLRARETALRDLPFALEWALVAVLLVVMMSLKRFMLMIVMVDQPALGLELFRMLMTLAAYPVVVMVSRVAFGLRRAAPGEVDAFGHRL</sequence>
<feature type="transmembrane region" description="Helical" evidence="1">
    <location>
        <begin position="109"/>
        <end position="132"/>
    </location>
</feature>
<evidence type="ECO:0000313" key="3">
    <source>
        <dbReference type="Proteomes" id="UP000027432"/>
    </source>
</evidence>
<gene>
    <name evidence="2" type="ORF">TP2_12685</name>
</gene>
<feature type="transmembrane region" description="Helical" evidence="1">
    <location>
        <begin position="61"/>
        <end position="89"/>
    </location>
</feature>
<keyword evidence="1" id="KW-0472">Membrane</keyword>
<dbReference type="eggNOG" id="ENOG5032RJQ">
    <property type="taxonomic scope" value="Bacteria"/>
</dbReference>
<dbReference type="RefSeq" id="WP_038079357.1">
    <property type="nucleotide sequence ID" value="NZ_AUND01000039.1"/>
</dbReference>
<dbReference type="STRING" id="1353537.TP2_12685"/>
<dbReference type="AlphaFoldDB" id="A0A074J417"/>
<keyword evidence="3" id="KW-1185">Reference proteome</keyword>
<name>A0A074J417_9RHOB</name>
<feature type="transmembrane region" description="Helical" evidence="1">
    <location>
        <begin position="12"/>
        <end position="30"/>
    </location>
</feature>
<keyword evidence="1" id="KW-0812">Transmembrane</keyword>
<organism evidence="2 3">
    <name type="scientific">Thioclava pacifica DSM 10166</name>
    <dbReference type="NCBI Taxonomy" id="1353537"/>
    <lineage>
        <taxon>Bacteria</taxon>
        <taxon>Pseudomonadati</taxon>
        <taxon>Pseudomonadota</taxon>
        <taxon>Alphaproteobacteria</taxon>
        <taxon>Rhodobacterales</taxon>
        <taxon>Paracoccaceae</taxon>
        <taxon>Thioclava</taxon>
    </lineage>
</organism>
<dbReference type="OrthoDB" id="7629477at2"/>
<accession>A0A074J417</accession>
<keyword evidence="1" id="KW-1133">Transmembrane helix</keyword>
<reference evidence="2 3" key="1">
    <citation type="submission" date="2013-07" db="EMBL/GenBank/DDBJ databases">
        <title>Thioclava pacifica DSM 10166 Genome Sequencing.</title>
        <authorList>
            <person name="Lai Q."/>
            <person name="Shao Z."/>
        </authorList>
    </citation>
    <scope>NUCLEOTIDE SEQUENCE [LARGE SCALE GENOMIC DNA]</scope>
    <source>
        <strain evidence="2 3">DSM 10166</strain>
    </source>
</reference>
<dbReference type="Proteomes" id="UP000027432">
    <property type="component" value="Unassembled WGS sequence"/>
</dbReference>
<feature type="transmembrane region" description="Helical" evidence="1">
    <location>
        <begin position="144"/>
        <end position="162"/>
    </location>
</feature>
<dbReference type="EMBL" id="AUND01000039">
    <property type="protein sequence ID" value="KEO51244.1"/>
    <property type="molecule type" value="Genomic_DNA"/>
</dbReference>
<evidence type="ECO:0000256" key="1">
    <source>
        <dbReference type="SAM" id="Phobius"/>
    </source>
</evidence>
<protein>
    <recommendedName>
        <fullName evidence="4">Rod shape-determining protein MreD</fullName>
    </recommendedName>
</protein>